<dbReference type="Gene3D" id="3.40.50.300">
    <property type="entry name" value="P-loop containing nucleotide triphosphate hydrolases"/>
    <property type="match status" value="1"/>
</dbReference>
<comment type="caution">
    <text evidence="1">The sequence shown here is derived from an EMBL/GenBank/DDBJ whole genome shotgun (WGS) entry which is preliminary data.</text>
</comment>
<evidence type="ECO:0000313" key="1">
    <source>
        <dbReference type="EMBL" id="MBB4097666.1"/>
    </source>
</evidence>
<name>A0A7W6JSH9_9SPHN</name>
<dbReference type="AlphaFoldDB" id="A0A7W6JSH9"/>
<dbReference type="InterPro" id="IPR027417">
    <property type="entry name" value="P-loop_NTPase"/>
</dbReference>
<dbReference type="EMBL" id="JACIEH010000001">
    <property type="protein sequence ID" value="MBB4097666.1"/>
    <property type="molecule type" value="Genomic_DNA"/>
</dbReference>
<keyword evidence="1" id="KW-0808">Transferase</keyword>
<dbReference type="RefSeq" id="WP_183995478.1">
    <property type="nucleotide sequence ID" value="NZ_JACIEH010000001.1"/>
</dbReference>
<dbReference type="Proteomes" id="UP000557392">
    <property type="component" value="Unassembled WGS sequence"/>
</dbReference>
<dbReference type="GO" id="GO:0016301">
    <property type="term" value="F:kinase activity"/>
    <property type="evidence" value="ECO:0007669"/>
    <property type="project" value="UniProtKB-KW"/>
</dbReference>
<keyword evidence="1" id="KW-0418">Kinase</keyword>
<organism evidence="1 2">
    <name type="scientific">Sphingomonas kyeonggiensis</name>
    <dbReference type="NCBI Taxonomy" id="1268553"/>
    <lineage>
        <taxon>Bacteria</taxon>
        <taxon>Pseudomonadati</taxon>
        <taxon>Pseudomonadota</taxon>
        <taxon>Alphaproteobacteria</taxon>
        <taxon>Sphingomonadales</taxon>
        <taxon>Sphingomonadaceae</taxon>
        <taxon>Sphingomonas</taxon>
    </lineage>
</organism>
<keyword evidence="2" id="KW-1185">Reference proteome</keyword>
<reference evidence="1 2" key="1">
    <citation type="submission" date="2020-08" db="EMBL/GenBank/DDBJ databases">
        <title>Genomic Encyclopedia of Type Strains, Phase IV (KMG-IV): sequencing the most valuable type-strain genomes for metagenomic binning, comparative biology and taxonomic classification.</title>
        <authorList>
            <person name="Goeker M."/>
        </authorList>
    </citation>
    <scope>NUCLEOTIDE SEQUENCE [LARGE SCALE GENOMIC DNA]</scope>
    <source>
        <strain evidence="1 2">DSM 101806</strain>
    </source>
</reference>
<sequence length="142" mass="14921">MAEISSESILAACVAIDGQGVLIEARDDAQRTDLLLRLIDRGAMLVVDARTVCVRRGKALCATVPAGTGGRIEIRGIGAVPLPSLDEAPVALAVVVLDDAPRLPEDRRTRRIAGIEIPVLALGPSEPAAPIKVEYALRALAR</sequence>
<proteinExistence type="predicted"/>
<protein>
    <submittedName>
        <fullName evidence="1">Serine kinase of HPr protein (Carbohydrate metabolism regulator)</fullName>
    </submittedName>
</protein>
<gene>
    <name evidence="1" type="ORF">GGR46_001199</name>
</gene>
<evidence type="ECO:0000313" key="2">
    <source>
        <dbReference type="Proteomes" id="UP000557392"/>
    </source>
</evidence>
<accession>A0A7W6JSH9</accession>